<dbReference type="PANTHER" id="PTHR33823">
    <property type="entry name" value="RNA POLYMERASE-BINDING TRANSCRIPTION FACTOR DKSA-RELATED"/>
    <property type="match status" value="1"/>
</dbReference>
<reference evidence="6 7" key="1">
    <citation type="journal article" date="2016" name="Nat. Commun.">
        <title>Thousands of microbial genomes shed light on interconnected biogeochemical processes in an aquifer system.</title>
        <authorList>
            <person name="Anantharaman K."/>
            <person name="Brown C.T."/>
            <person name="Hug L.A."/>
            <person name="Sharon I."/>
            <person name="Castelle C.J."/>
            <person name="Probst A.J."/>
            <person name="Thomas B.C."/>
            <person name="Singh A."/>
            <person name="Wilkins M.J."/>
            <person name="Karaoz U."/>
            <person name="Brodie E.L."/>
            <person name="Williams K.H."/>
            <person name="Hubbard S.S."/>
            <person name="Banfield J.F."/>
        </authorList>
    </citation>
    <scope>NUCLEOTIDE SEQUENCE [LARGE SCALE GENOMIC DNA]</scope>
</reference>
<dbReference type="SUPFAM" id="SSF57716">
    <property type="entry name" value="Glucocorticoid receptor-like (DNA-binding domain)"/>
    <property type="match status" value="1"/>
</dbReference>
<gene>
    <name evidence="6" type="ORF">A3D25_05410</name>
</gene>
<accession>A0A1F5KHX4</accession>
<dbReference type="Gene3D" id="1.20.120.910">
    <property type="entry name" value="DksA, coiled-coil domain"/>
    <property type="match status" value="1"/>
</dbReference>
<keyword evidence="1" id="KW-0479">Metal-binding</keyword>
<sequence length="116" mass="12972">MNKNFFAKIQDLLLKKEKRVEEEIKAVEEDDPVMSDALAEATEPGTDSWKTDAHTQLAAMKQNLTDLLGRIKKALVSLQTGKYGKCETCGRAIEPARLKLMPETLICMSCSKKKSK</sequence>
<evidence type="ECO:0000313" key="6">
    <source>
        <dbReference type="EMBL" id="OGE40434.1"/>
    </source>
</evidence>
<dbReference type="Pfam" id="PF01258">
    <property type="entry name" value="zf-dskA_traR"/>
    <property type="match status" value="1"/>
</dbReference>
<dbReference type="Proteomes" id="UP000177328">
    <property type="component" value="Unassembled WGS sequence"/>
</dbReference>
<dbReference type="PROSITE" id="PS51128">
    <property type="entry name" value="ZF_DKSA_2"/>
    <property type="match status" value="1"/>
</dbReference>
<dbReference type="EMBL" id="MFDD01000010">
    <property type="protein sequence ID" value="OGE40434.1"/>
    <property type="molecule type" value="Genomic_DNA"/>
</dbReference>
<feature type="zinc finger region" description="dksA C4-type" evidence="4">
    <location>
        <begin position="86"/>
        <end position="110"/>
    </location>
</feature>
<keyword evidence="3" id="KW-0862">Zinc</keyword>
<protein>
    <recommendedName>
        <fullName evidence="5">Zinc finger DksA/TraR C4-type domain-containing protein</fullName>
    </recommendedName>
</protein>
<name>A0A1F5KHX4_9BACT</name>
<keyword evidence="2" id="KW-0863">Zinc-finger</keyword>
<feature type="domain" description="Zinc finger DksA/TraR C4-type" evidence="5">
    <location>
        <begin position="81"/>
        <end position="113"/>
    </location>
</feature>
<evidence type="ECO:0000256" key="2">
    <source>
        <dbReference type="ARBA" id="ARBA00022771"/>
    </source>
</evidence>
<dbReference type="InterPro" id="IPR000962">
    <property type="entry name" value="Znf_DskA_TraR"/>
</dbReference>
<evidence type="ECO:0000256" key="3">
    <source>
        <dbReference type="ARBA" id="ARBA00022833"/>
    </source>
</evidence>
<dbReference type="PANTHER" id="PTHR33823:SF4">
    <property type="entry name" value="GENERAL STRESS PROTEIN 16O"/>
    <property type="match status" value="1"/>
</dbReference>
<evidence type="ECO:0000259" key="5">
    <source>
        <dbReference type="Pfam" id="PF01258"/>
    </source>
</evidence>
<dbReference type="AlphaFoldDB" id="A0A1F5KHX4"/>
<dbReference type="InterPro" id="IPR020458">
    <property type="entry name" value="Znf_DskA_TraR_CS"/>
</dbReference>
<organism evidence="6 7">
    <name type="scientific">Candidatus Daviesbacteria bacterium RIFCSPHIGHO2_02_FULL_43_12</name>
    <dbReference type="NCBI Taxonomy" id="1797776"/>
    <lineage>
        <taxon>Bacteria</taxon>
        <taxon>Candidatus Daviesiibacteriota</taxon>
    </lineage>
</organism>
<proteinExistence type="predicted"/>
<evidence type="ECO:0000256" key="1">
    <source>
        <dbReference type="ARBA" id="ARBA00022723"/>
    </source>
</evidence>
<dbReference type="GO" id="GO:0008270">
    <property type="term" value="F:zinc ion binding"/>
    <property type="evidence" value="ECO:0007669"/>
    <property type="project" value="UniProtKB-KW"/>
</dbReference>
<evidence type="ECO:0000256" key="4">
    <source>
        <dbReference type="PROSITE-ProRule" id="PRU00510"/>
    </source>
</evidence>
<dbReference type="PROSITE" id="PS01102">
    <property type="entry name" value="ZF_DKSA_1"/>
    <property type="match status" value="1"/>
</dbReference>
<evidence type="ECO:0000313" key="7">
    <source>
        <dbReference type="Proteomes" id="UP000177328"/>
    </source>
</evidence>
<comment type="caution">
    <text evidence="6">The sequence shown here is derived from an EMBL/GenBank/DDBJ whole genome shotgun (WGS) entry which is preliminary data.</text>
</comment>